<keyword evidence="2" id="KW-1185">Reference proteome</keyword>
<comment type="caution">
    <text evidence="1">The sequence shown here is derived from an EMBL/GenBank/DDBJ whole genome shotgun (WGS) entry which is preliminary data.</text>
</comment>
<dbReference type="Proteomes" id="UP000053900">
    <property type="component" value="Unassembled WGS sequence"/>
</dbReference>
<proteinExistence type="predicted"/>
<evidence type="ECO:0000313" key="2">
    <source>
        <dbReference type="Proteomes" id="UP000053900"/>
    </source>
</evidence>
<sequence>MADINVDNDGFSLMARTCQQVDEQEQQLIQQIDRVGAYRQILIATLEQLPEGTRIDIKARDLLKILADDI</sequence>
<evidence type="ECO:0000313" key="1">
    <source>
        <dbReference type="EMBL" id="KND22837.1"/>
    </source>
</evidence>
<name>A0ABR5IP26_9HYPH</name>
<reference evidence="1 2" key="1">
    <citation type="submission" date="2015-07" db="EMBL/GenBank/DDBJ databases">
        <title>Draft genome of Enhydrobacter aerosaccus.</title>
        <authorList>
            <person name="Wang X."/>
        </authorList>
    </citation>
    <scope>NUCLEOTIDE SEQUENCE [LARGE SCALE GENOMIC DNA]</scope>
    <source>
        <strain evidence="1 2">CGMCC9176</strain>
    </source>
</reference>
<dbReference type="EMBL" id="LGSW01000001">
    <property type="protein sequence ID" value="KND22837.1"/>
    <property type="molecule type" value="Genomic_DNA"/>
</dbReference>
<accession>A0ABR5IP26</accession>
<gene>
    <name evidence="1" type="ORF">AFK20_01705</name>
</gene>
<organism evidence="1 2">
    <name type="scientific">Enhydrobacter aerosaccus</name>
    <dbReference type="NCBI Taxonomy" id="225324"/>
    <lineage>
        <taxon>Bacteria</taxon>
        <taxon>Pseudomonadati</taxon>
        <taxon>Pseudomonadota</taxon>
        <taxon>Alphaproteobacteria</taxon>
        <taxon>Hyphomicrobiales</taxon>
        <taxon>Enhydrobacter</taxon>
    </lineage>
</organism>
<protein>
    <submittedName>
        <fullName evidence="1">Uncharacterized protein</fullName>
    </submittedName>
</protein>